<feature type="transmembrane region" description="Helical" evidence="11">
    <location>
        <begin position="93"/>
        <end position="115"/>
    </location>
</feature>
<dbReference type="EMBL" id="CP001825">
    <property type="protein sequence ID" value="ACZ40938.1"/>
    <property type="molecule type" value="Genomic_DNA"/>
</dbReference>
<dbReference type="PANTHER" id="PTHR22777">
    <property type="entry name" value="HEMOLYSIN-RELATED"/>
    <property type="match status" value="1"/>
</dbReference>
<feature type="domain" description="CBS" evidence="12">
    <location>
        <begin position="276"/>
        <end position="333"/>
    </location>
</feature>
<keyword evidence="3" id="KW-1003">Cell membrane</keyword>
<evidence type="ECO:0000259" key="12">
    <source>
        <dbReference type="PROSITE" id="PS51371"/>
    </source>
</evidence>
<keyword evidence="8 10" id="KW-0472">Membrane</keyword>
<dbReference type="STRING" id="525904.Tter_0015"/>
<dbReference type="PROSITE" id="PS51371">
    <property type="entry name" value="CBS"/>
    <property type="match status" value="2"/>
</dbReference>
<evidence type="ECO:0000256" key="1">
    <source>
        <dbReference type="ARBA" id="ARBA00004651"/>
    </source>
</evidence>
<evidence type="ECO:0000256" key="8">
    <source>
        <dbReference type="ARBA" id="ARBA00023136"/>
    </source>
</evidence>
<evidence type="ECO:0000256" key="4">
    <source>
        <dbReference type="ARBA" id="ARBA00022692"/>
    </source>
</evidence>
<evidence type="ECO:0000256" key="2">
    <source>
        <dbReference type="ARBA" id="ARBA00006337"/>
    </source>
</evidence>
<dbReference type="Pfam" id="PF03471">
    <property type="entry name" value="CorC_HlyC"/>
    <property type="match status" value="1"/>
</dbReference>
<dbReference type="InterPro" id="IPR016169">
    <property type="entry name" value="FAD-bd_PCMH_sub2"/>
</dbReference>
<keyword evidence="15" id="KW-1185">Reference proteome</keyword>
<dbReference type="Proteomes" id="UP000000323">
    <property type="component" value="Chromosome 1"/>
</dbReference>
<evidence type="ECO:0000256" key="6">
    <source>
        <dbReference type="ARBA" id="ARBA00022989"/>
    </source>
</evidence>
<evidence type="ECO:0000256" key="11">
    <source>
        <dbReference type="SAM" id="Phobius"/>
    </source>
</evidence>
<feature type="domain" description="CNNM transmembrane" evidence="13">
    <location>
        <begin position="1"/>
        <end position="193"/>
    </location>
</feature>
<evidence type="ECO:0000313" key="15">
    <source>
        <dbReference type="Proteomes" id="UP000000323"/>
    </source>
</evidence>
<reference evidence="15" key="1">
    <citation type="journal article" date="2010" name="Stand. Genomic Sci.">
        <title>Complete genome sequence of 'Thermobaculum terrenum' type strain (YNP1).</title>
        <authorList>
            <person name="Kiss H."/>
            <person name="Cleland D."/>
            <person name="Lapidus A."/>
            <person name="Lucas S."/>
            <person name="Glavina Del Rio T."/>
            <person name="Nolan M."/>
            <person name="Tice H."/>
            <person name="Han C."/>
            <person name="Goodwin L."/>
            <person name="Pitluck S."/>
            <person name="Liolios K."/>
            <person name="Ivanova N."/>
            <person name="Mavromatis K."/>
            <person name="Ovchinnikova G."/>
            <person name="Pati A."/>
            <person name="Chen A."/>
            <person name="Palaniappan K."/>
            <person name="Land M."/>
            <person name="Hauser L."/>
            <person name="Chang Y."/>
            <person name="Jeffries C."/>
            <person name="Lu M."/>
            <person name="Brettin T."/>
            <person name="Detter J."/>
            <person name="Goker M."/>
            <person name="Tindall B."/>
            <person name="Beck B."/>
            <person name="McDermott T."/>
            <person name="Woyke T."/>
            <person name="Bristow J."/>
            <person name="Eisen J."/>
            <person name="Markowitz V."/>
            <person name="Hugenholtz P."/>
            <person name="Kyrpides N."/>
            <person name="Klenk H."/>
            <person name="Cheng J."/>
        </authorList>
    </citation>
    <scope>NUCLEOTIDE SEQUENCE [LARGE SCALE GENOMIC DNA]</scope>
    <source>
        <strain evidence="15">ATCC BAA-798 / YNP1</strain>
    </source>
</reference>
<dbReference type="InterPro" id="IPR000644">
    <property type="entry name" value="CBS_dom"/>
</dbReference>
<dbReference type="HOGENOM" id="CLU_015237_4_2_0"/>
<comment type="similarity">
    <text evidence="2">Belongs to the UPF0053 family.</text>
</comment>
<keyword evidence="4 10" id="KW-0812">Transmembrane</keyword>
<evidence type="ECO:0000256" key="3">
    <source>
        <dbReference type="ARBA" id="ARBA00022475"/>
    </source>
</evidence>
<dbReference type="Pfam" id="PF01595">
    <property type="entry name" value="CNNM"/>
    <property type="match status" value="1"/>
</dbReference>
<comment type="subcellular location">
    <subcellularLocation>
        <location evidence="1">Cell membrane</location>
        <topology evidence="1">Multi-pass membrane protein</topology>
    </subcellularLocation>
</comment>
<evidence type="ECO:0000259" key="13">
    <source>
        <dbReference type="PROSITE" id="PS51846"/>
    </source>
</evidence>
<sequence>MSGSLWLSGLVGVCLFCLLVFSSMADAALRALNQVRLRALIEQGFGRAEAMDRLLEYPHRITATTLIINTFALAGLSALTAILALQLSNNGAQWWLITLTIIVLALFVLIFGQLVPRSLAIRRPERTALRITRMLSVAYFFISPIARVAEWVTNTFLGIFGVKDMPRNPFITEDDLRMLVNAGEEEGVIEQEERDMIAGILRFGDIAAHEVMVPRPDIVAVDVNTDLRTALDLALEKGHSRLPVYEESLDNVVGIVYLKDLARAIVSSSNVSLRDLARPAVFIPESKRLGELLQEFQSSKVHMAIVVDEYGGTAGLITIEDILEEIVGEIQDEYDVELPDIEKISEDEWIIRAKIDLDDVNELLGIHLPAEEYDTLGGFITAQLERLPVPGDEVEVEGVLMKVLDIEKRRVGRVLVKRLPVPTTSENQEEADES</sequence>
<name>D1CDD2_THET1</name>
<dbReference type="RefSeq" id="WP_012873973.1">
    <property type="nucleotide sequence ID" value="NC_013525.1"/>
</dbReference>
<dbReference type="Pfam" id="PF00571">
    <property type="entry name" value="CBS"/>
    <property type="match status" value="2"/>
</dbReference>
<dbReference type="GO" id="GO:0050660">
    <property type="term" value="F:flavin adenine dinucleotide binding"/>
    <property type="evidence" value="ECO:0007669"/>
    <property type="project" value="InterPro"/>
</dbReference>
<dbReference type="SMART" id="SM01091">
    <property type="entry name" value="CorC_HlyC"/>
    <property type="match status" value="1"/>
</dbReference>
<dbReference type="InterPro" id="IPR002550">
    <property type="entry name" value="CNNM"/>
</dbReference>
<keyword evidence="5" id="KW-0677">Repeat</keyword>
<dbReference type="FunFam" id="3.10.580.10:FF:000002">
    <property type="entry name" value="Magnesium/cobalt efflux protein CorC"/>
    <property type="match status" value="1"/>
</dbReference>
<keyword evidence="6 10" id="KW-1133">Transmembrane helix</keyword>
<protein>
    <submittedName>
        <fullName evidence="14">CBS domain containing protein</fullName>
    </submittedName>
</protein>
<feature type="transmembrane region" description="Helical" evidence="11">
    <location>
        <begin position="127"/>
        <end position="146"/>
    </location>
</feature>
<dbReference type="Gene3D" id="3.30.465.10">
    <property type="match status" value="1"/>
</dbReference>
<dbReference type="KEGG" id="ttr:Tter_0015"/>
<feature type="domain" description="CBS" evidence="12">
    <location>
        <begin position="212"/>
        <end position="273"/>
    </location>
</feature>
<dbReference type="InterPro" id="IPR005170">
    <property type="entry name" value="Transptr-assoc_dom"/>
</dbReference>
<gene>
    <name evidence="14" type="ordered locus">Tter_0015</name>
</gene>
<evidence type="ECO:0000256" key="5">
    <source>
        <dbReference type="ARBA" id="ARBA00022737"/>
    </source>
</evidence>
<evidence type="ECO:0000256" key="10">
    <source>
        <dbReference type="PROSITE-ProRule" id="PRU01193"/>
    </source>
</evidence>
<dbReference type="PROSITE" id="PS51846">
    <property type="entry name" value="CNNM"/>
    <property type="match status" value="1"/>
</dbReference>
<dbReference type="SUPFAM" id="SSF54631">
    <property type="entry name" value="CBS-domain pair"/>
    <property type="match status" value="1"/>
</dbReference>
<feature type="transmembrane region" description="Helical" evidence="11">
    <location>
        <begin position="6"/>
        <end position="29"/>
    </location>
</feature>
<evidence type="ECO:0000313" key="14">
    <source>
        <dbReference type="EMBL" id="ACZ40938.1"/>
    </source>
</evidence>
<dbReference type="InterPro" id="IPR044751">
    <property type="entry name" value="Ion_transp-like_CBS"/>
</dbReference>
<proteinExistence type="inferred from homology"/>
<dbReference type="PANTHER" id="PTHR22777:SF32">
    <property type="entry name" value="UPF0053 INNER MEMBRANE PROTEIN YFJD"/>
    <property type="match status" value="1"/>
</dbReference>
<evidence type="ECO:0000256" key="9">
    <source>
        <dbReference type="PROSITE-ProRule" id="PRU00703"/>
    </source>
</evidence>
<dbReference type="eggNOG" id="COG1253">
    <property type="taxonomic scope" value="Bacteria"/>
</dbReference>
<feature type="transmembrane region" description="Helical" evidence="11">
    <location>
        <begin position="61"/>
        <end position="87"/>
    </location>
</feature>
<organism evidence="14 15">
    <name type="scientific">Thermobaculum terrenum (strain ATCC BAA-798 / CCMEE 7001 / YNP1)</name>
    <dbReference type="NCBI Taxonomy" id="525904"/>
    <lineage>
        <taxon>Bacteria</taxon>
        <taxon>Bacillati</taxon>
        <taxon>Chloroflexota</taxon>
        <taxon>Chloroflexia</taxon>
        <taxon>Candidatus Thermobaculales</taxon>
        <taxon>Candidatus Thermobaculaceae</taxon>
        <taxon>Thermobaculum</taxon>
    </lineage>
</organism>
<dbReference type="SUPFAM" id="SSF56176">
    <property type="entry name" value="FAD-binding/transporter-associated domain-like"/>
    <property type="match status" value="1"/>
</dbReference>
<dbReference type="SMART" id="SM00116">
    <property type="entry name" value="CBS"/>
    <property type="match status" value="2"/>
</dbReference>
<dbReference type="Gene3D" id="3.10.580.10">
    <property type="entry name" value="CBS-domain"/>
    <property type="match status" value="1"/>
</dbReference>
<dbReference type="InterPro" id="IPR046342">
    <property type="entry name" value="CBS_dom_sf"/>
</dbReference>
<dbReference type="OrthoDB" id="9797674at2"/>
<dbReference type="CDD" id="cd04590">
    <property type="entry name" value="CBS_pair_CorC_HlyC_assoc"/>
    <property type="match status" value="1"/>
</dbReference>
<keyword evidence="7 9" id="KW-0129">CBS domain</keyword>
<dbReference type="AlphaFoldDB" id="D1CDD2"/>
<evidence type="ECO:0000256" key="7">
    <source>
        <dbReference type="ARBA" id="ARBA00023122"/>
    </source>
</evidence>
<accession>D1CDD2</accession>
<dbReference type="GO" id="GO:0005886">
    <property type="term" value="C:plasma membrane"/>
    <property type="evidence" value="ECO:0007669"/>
    <property type="project" value="UniProtKB-SubCell"/>
</dbReference>
<dbReference type="InterPro" id="IPR036318">
    <property type="entry name" value="FAD-bd_PCMH-like_sf"/>
</dbReference>